<dbReference type="PANTHER" id="PTHR31003">
    <property type="entry name" value="MYB FAMILY TRANSCRIPTION FACTOR"/>
    <property type="match status" value="1"/>
</dbReference>
<keyword evidence="3" id="KW-0238">DNA-binding</keyword>
<dbReference type="InterPro" id="IPR009057">
    <property type="entry name" value="Homeodomain-like_sf"/>
</dbReference>
<evidence type="ECO:0000256" key="3">
    <source>
        <dbReference type="ARBA" id="ARBA00023125"/>
    </source>
</evidence>
<organism evidence="8 9">
    <name type="scientific">Brassica cretica</name>
    <name type="common">Mustard</name>
    <dbReference type="NCBI Taxonomy" id="69181"/>
    <lineage>
        <taxon>Eukaryota</taxon>
        <taxon>Viridiplantae</taxon>
        <taxon>Streptophyta</taxon>
        <taxon>Embryophyta</taxon>
        <taxon>Tracheophyta</taxon>
        <taxon>Spermatophyta</taxon>
        <taxon>Magnoliopsida</taxon>
        <taxon>eudicotyledons</taxon>
        <taxon>Gunneridae</taxon>
        <taxon>Pentapetalae</taxon>
        <taxon>rosids</taxon>
        <taxon>malvids</taxon>
        <taxon>Brassicales</taxon>
        <taxon>Brassicaceae</taxon>
        <taxon>Brassiceae</taxon>
        <taxon>Brassica</taxon>
    </lineage>
</organism>
<dbReference type="Proteomes" id="UP000712281">
    <property type="component" value="Unassembled WGS sequence"/>
</dbReference>
<dbReference type="PROSITE" id="PS51294">
    <property type="entry name" value="HTH_MYB"/>
    <property type="match status" value="1"/>
</dbReference>
<comment type="subcellular location">
    <subcellularLocation>
        <location evidence="1">Nucleus</location>
    </subcellularLocation>
</comment>
<feature type="domain" description="HTH myb-type" evidence="7">
    <location>
        <begin position="358"/>
        <end position="416"/>
    </location>
</feature>
<gene>
    <name evidence="8" type="ORF">F2Q68_00015784</name>
</gene>
<feature type="region of interest" description="Disordered" evidence="6">
    <location>
        <begin position="437"/>
        <end position="493"/>
    </location>
</feature>
<keyword evidence="2" id="KW-0805">Transcription regulation</keyword>
<evidence type="ECO:0000256" key="1">
    <source>
        <dbReference type="ARBA" id="ARBA00004123"/>
    </source>
</evidence>
<dbReference type="InterPro" id="IPR017930">
    <property type="entry name" value="Myb_dom"/>
</dbReference>
<dbReference type="GO" id="GO:0003677">
    <property type="term" value="F:DNA binding"/>
    <property type="evidence" value="ECO:0007669"/>
    <property type="project" value="UniProtKB-KW"/>
</dbReference>
<dbReference type="InterPro" id="IPR058673">
    <property type="entry name" value="HHO5-like_N"/>
</dbReference>
<dbReference type="NCBIfam" id="TIGR01557">
    <property type="entry name" value="myb_SHAQKYF"/>
    <property type="match status" value="1"/>
</dbReference>
<dbReference type="FunFam" id="1.10.10.60:FF:000007">
    <property type="entry name" value="Two-component response regulator"/>
    <property type="match status" value="1"/>
</dbReference>
<keyword evidence="4" id="KW-0804">Transcription</keyword>
<dbReference type="EMBL" id="QGKW02001940">
    <property type="protein sequence ID" value="KAF2559543.1"/>
    <property type="molecule type" value="Genomic_DNA"/>
</dbReference>
<proteinExistence type="predicted"/>
<dbReference type="Pfam" id="PF26575">
    <property type="entry name" value="HHO5_N"/>
    <property type="match status" value="1"/>
</dbReference>
<reference evidence="8" key="1">
    <citation type="submission" date="2019-12" db="EMBL/GenBank/DDBJ databases">
        <title>Genome sequencing and annotation of Brassica cretica.</title>
        <authorList>
            <person name="Studholme D.J."/>
            <person name="Sarris P.F."/>
        </authorList>
    </citation>
    <scope>NUCLEOTIDE SEQUENCE</scope>
    <source>
        <strain evidence="8">PFS-001/15</strain>
        <tissue evidence="8">Leaf</tissue>
    </source>
</reference>
<evidence type="ECO:0000313" key="9">
    <source>
        <dbReference type="Proteomes" id="UP000712281"/>
    </source>
</evidence>
<accession>A0A8S9HNR6</accession>
<comment type="caution">
    <text evidence="8">The sequence shown here is derived from an EMBL/GenBank/DDBJ whole genome shotgun (WGS) entry which is preliminary data.</text>
</comment>
<dbReference type="Pfam" id="PF00249">
    <property type="entry name" value="Myb_DNA-binding"/>
    <property type="match status" value="1"/>
</dbReference>
<evidence type="ECO:0000256" key="2">
    <source>
        <dbReference type="ARBA" id="ARBA00023015"/>
    </source>
</evidence>
<dbReference type="InterPro" id="IPR006447">
    <property type="entry name" value="Myb_dom_plants"/>
</dbReference>
<dbReference type="Gene3D" id="1.10.10.60">
    <property type="entry name" value="Homeodomain-like"/>
    <property type="match status" value="1"/>
</dbReference>
<dbReference type="InterPro" id="IPR001005">
    <property type="entry name" value="SANT/Myb"/>
</dbReference>
<keyword evidence="5" id="KW-0539">Nucleus</keyword>
<dbReference type="PANTHER" id="PTHR31003:SF3">
    <property type="entry name" value="HOMEODOMAIN-LIKE SUPERFAMILY PROTEIN-RELATED"/>
    <property type="match status" value="1"/>
</dbReference>
<evidence type="ECO:0000313" key="8">
    <source>
        <dbReference type="EMBL" id="KAF2559543.1"/>
    </source>
</evidence>
<dbReference type="InterPro" id="IPR044787">
    <property type="entry name" value="HHO5-like"/>
</dbReference>
<name>A0A8S9HNR6_BRACR</name>
<sequence>MGSLGDELSLGQRRHSSIPTTTCVFPKKASKIMNVAVEKGCKLEEHVKKLEEEKRKIQGSELELPLYLQILNDGSSDSSSIIRSFRKFLSFFLKLSSKSVGYILLSTGPKVFQKRRTSPELKIEEYPILWNSRKLQPYQEKLLQSPVYLKISRNNLLSTGPYLSMRENSNMVLFPEYKKAKEQHKNHNMPRRSDLNQARNVIKEFEHPSIQGRTMYSSVIGGSNEEGTWRSTDSAANTDGPATMSDLHSLIQAFISSKKADFISLSKPIREEHDEEGKELFKEKKFQLWRENDHISNTRFSDTKIKNTLEIERDEEKSSNSLYMLLSPGMTTAKGRRKLVASSFVPQPPPYLQQQALRKQRRCWTPELHRLFVDALQQLGGPGVATPKQIREHMQEESLTNDEVKSHLQKYRLHIRKSDSNLEKQSVVVLGFNLWNSSQEEEEESGEGGETSKRSNSQSDSPQGPLQLPCTTTTTCGDSSMEDAEDAKSERRD</sequence>
<evidence type="ECO:0000256" key="5">
    <source>
        <dbReference type="ARBA" id="ARBA00023242"/>
    </source>
</evidence>
<dbReference type="GO" id="GO:0003700">
    <property type="term" value="F:DNA-binding transcription factor activity"/>
    <property type="evidence" value="ECO:0007669"/>
    <property type="project" value="InterPro"/>
</dbReference>
<protein>
    <recommendedName>
        <fullName evidence="7">HTH myb-type domain-containing protein</fullName>
    </recommendedName>
</protein>
<dbReference type="GO" id="GO:0005634">
    <property type="term" value="C:nucleus"/>
    <property type="evidence" value="ECO:0007669"/>
    <property type="project" value="UniProtKB-SubCell"/>
</dbReference>
<dbReference type="SUPFAM" id="SSF46689">
    <property type="entry name" value="Homeodomain-like"/>
    <property type="match status" value="1"/>
</dbReference>
<evidence type="ECO:0000259" key="7">
    <source>
        <dbReference type="PROSITE" id="PS51294"/>
    </source>
</evidence>
<dbReference type="AlphaFoldDB" id="A0A8S9HNR6"/>
<evidence type="ECO:0000256" key="4">
    <source>
        <dbReference type="ARBA" id="ARBA00023163"/>
    </source>
</evidence>
<evidence type="ECO:0000256" key="6">
    <source>
        <dbReference type="SAM" id="MobiDB-lite"/>
    </source>
</evidence>
<feature type="compositionally biased region" description="Low complexity" evidence="6">
    <location>
        <begin position="463"/>
        <end position="477"/>
    </location>
</feature>